<evidence type="ECO:0000256" key="1">
    <source>
        <dbReference type="SAM" id="Coils"/>
    </source>
</evidence>
<comment type="caution">
    <text evidence="2">The sequence shown here is derived from an EMBL/GenBank/DDBJ whole genome shotgun (WGS) entry which is preliminary data.</text>
</comment>
<dbReference type="OrthoDB" id="4358627at2759"/>
<reference evidence="2" key="2">
    <citation type="journal article" date="2023" name="IMA Fungus">
        <title>Comparative genomic study of the Penicillium genus elucidates a diverse pangenome and 15 lateral gene transfer events.</title>
        <authorList>
            <person name="Petersen C."/>
            <person name="Sorensen T."/>
            <person name="Nielsen M.R."/>
            <person name="Sondergaard T.E."/>
            <person name="Sorensen J.L."/>
            <person name="Fitzpatrick D.A."/>
            <person name="Frisvad J.C."/>
            <person name="Nielsen K.L."/>
        </authorList>
    </citation>
    <scope>NUCLEOTIDE SEQUENCE</scope>
    <source>
        <strain evidence="2">IBT 30069</strain>
    </source>
</reference>
<sequence length="428" mass="48683">MSNTNYQQLSCFLEKWKKLHVAVNEITPDARILAQIEDVLEENEKAQMEISKLHIKLQKSKKEEERLGCFNQEMIEEFEKRILAVREEQNSSIMKATTMLEEAKEEVAGSRSKSEESEQRCISLERELESQRCQLSAQSDEHQRLISEFGFVELDKDFSDRLDQLAIELHKLAESALLDGFSKLGEENQDKLFRQLVNSKFVDYERPIPISNSTASRHLRVATLQTIIVTELMSSVFIAMPSYTFWLNPVSPTPNWNRMAKENSLQEAVMRSVSSIVYAADEQELEETRIASISDRISSKLRPLLIEMTSFEKKLQRLLRESFDIWREVQRSPQRIVALTDGNANMEYPAFDIDEGISIPGSSIQGFSMQGAVRADKLGSPIVTFPTISAVASSKLLHAGYAMRASNPLYISGAIEAGHQVKRVRERG</sequence>
<keyword evidence="3" id="KW-1185">Reference proteome</keyword>
<gene>
    <name evidence="2" type="ORF">N7456_006923</name>
</gene>
<dbReference type="EMBL" id="JAPQKH010000004">
    <property type="protein sequence ID" value="KAJ5100871.1"/>
    <property type="molecule type" value="Genomic_DNA"/>
</dbReference>
<dbReference type="Proteomes" id="UP001149165">
    <property type="component" value="Unassembled WGS sequence"/>
</dbReference>
<protein>
    <submittedName>
        <fullName evidence="2">Uncharacterized protein</fullName>
    </submittedName>
</protein>
<reference evidence="2" key="1">
    <citation type="submission" date="2022-11" db="EMBL/GenBank/DDBJ databases">
        <authorList>
            <person name="Petersen C."/>
        </authorList>
    </citation>
    <scope>NUCLEOTIDE SEQUENCE</scope>
    <source>
        <strain evidence="2">IBT 30069</strain>
    </source>
</reference>
<proteinExistence type="predicted"/>
<evidence type="ECO:0000313" key="3">
    <source>
        <dbReference type="Proteomes" id="UP001149165"/>
    </source>
</evidence>
<feature type="coiled-coil region" evidence="1">
    <location>
        <begin position="36"/>
        <end position="141"/>
    </location>
</feature>
<accession>A0A9W9FIL4</accession>
<dbReference type="AlphaFoldDB" id="A0A9W9FIL4"/>
<keyword evidence="1" id="KW-0175">Coiled coil</keyword>
<organism evidence="2 3">
    <name type="scientific">Penicillium angulare</name>
    <dbReference type="NCBI Taxonomy" id="116970"/>
    <lineage>
        <taxon>Eukaryota</taxon>
        <taxon>Fungi</taxon>
        <taxon>Dikarya</taxon>
        <taxon>Ascomycota</taxon>
        <taxon>Pezizomycotina</taxon>
        <taxon>Eurotiomycetes</taxon>
        <taxon>Eurotiomycetidae</taxon>
        <taxon>Eurotiales</taxon>
        <taxon>Aspergillaceae</taxon>
        <taxon>Penicillium</taxon>
    </lineage>
</organism>
<name>A0A9W9FIL4_9EURO</name>
<evidence type="ECO:0000313" key="2">
    <source>
        <dbReference type="EMBL" id="KAJ5100871.1"/>
    </source>
</evidence>